<evidence type="ECO:0000313" key="2">
    <source>
        <dbReference type="Proteomes" id="UP001161388"/>
    </source>
</evidence>
<sequence length="475" mass="52801">MSKKTLNAENLAALGAQTLADLLIEVSTGSAEIKRRLRLELSHNLGPGELARDVRKRLASIRRSTSFVGWRRRKALIKDLATQSEMITDKIAPEAPDVAFDLLWEFIDLAPSVYERVDDSRGDVGDVFRAALAQLEEIAPRAGLNPQTLAARVWDAQRDNAYGAFDGIIGLMAPTLGAAGLEQLKHLVQAHAQTPVEEPEGHAAIQFLRDLRSSGGNYAAEQKSRLIKQSLQEIAAAEGDTDAYVAQYSAAELTRPHIAAEVAELHLSEGRAEAGLAVLTGADLSQRREDDLRWDTAYIACLLGMERLEEAQTHRWSVFCATLDAGVLRDYLKVLPDFEDVEVEDEAKAHALQFDDMATSLRFFLDWPDLIFAAKLVEDRAEELDGNHYQLLTPAAEALRDRHPRAAVLLWRATIDHVLGEGRTTRYGHAADHLMDCIAADLELTDYGRFPAHADFESYLRTRHKHKSSFWARVP</sequence>
<organism evidence="1 2">
    <name type="scientific">Sulfitobacter pacificus</name>
    <dbReference type="NCBI Taxonomy" id="1499314"/>
    <lineage>
        <taxon>Bacteria</taxon>
        <taxon>Pseudomonadati</taxon>
        <taxon>Pseudomonadota</taxon>
        <taxon>Alphaproteobacteria</taxon>
        <taxon>Rhodobacterales</taxon>
        <taxon>Roseobacteraceae</taxon>
        <taxon>Sulfitobacter</taxon>
    </lineage>
</organism>
<dbReference type="Proteomes" id="UP001161388">
    <property type="component" value="Unassembled WGS sequence"/>
</dbReference>
<dbReference type="Pfam" id="PF21810">
    <property type="entry name" value="DUF6880"/>
    <property type="match status" value="1"/>
</dbReference>
<proteinExistence type="predicted"/>
<accession>A0ABQ5VEL2</accession>
<keyword evidence="2" id="KW-1185">Reference proteome</keyword>
<protein>
    <recommendedName>
        <fullName evidence="3">Globin family profile domain-containing protein</fullName>
    </recommendedName>
</protein>
<evidence type="ECO:0008006" key="3">
    <source>
        <dbReference type="Google" id="ProtNLM"/>
    </source>
</evidence>
<gene>
    <name evidence="1" type="ORF">GCM10007927_03280</name>
</gene>
<reference evidence="1" key="1">
    <citation type="journal article" date="2014" name="Int. J. Syst. Evol. Microbiol.">
        <title>Complete genome of a new Firmicutes species belonging to the dominant human colonic microbiota ('Ruminococcus bicirculans') reveals two chromosomes and a selective capacity to utilize plant glucans.</title>
        <authorList>
            <consortium name="NISC Comparative Sequencing Program"/>
            <person name="Wegmann U."/>
            <person name="Louis P."/>
            <person name="Goesmann A."/>
            <person name="Henrissat B."/>
            <person name="Duncan S.H."/>
            <person name="Flint H.J."/>
        </authorList>
    </citation>
    <scope>NUCLEOTIDE SEQUENCE</scope>
    <source>
        <strain evidence="1">NBRC 109915</strain>
    </source>
</reference>
<dbReference type="RefSeq" id="WP_284369920.1">
    <property type="nucleotide sequence ID" value="NZ_BSNL01000001.1"/>
</dbReference>
<evidence type="ECO:0000313" key="1">
    <source>
        <dbReference type="EMBL" id="GLQ25525.1"/>
    </source>
</evidence>
<comment type="caution">
    <text evidence="1">The sequence shown here is derived from an EMBL/GenBank/DDBJ whole genome shotgun (WGS) entry which is preliminary data.</text>
</comment>
<name>A0ABQ5VEL2_9RHOB</name>
<dbReference type="EMBL" id="BSNL01000001">
    <property type="protein sequence ID" value="GLQ25525.1"/>
    <property type="molecule type" value="Genomic_DNA"/>
</dbReference>
<reference evidence="1" key="2">
    <citation type="submission" date="2023-01" db="EMBL/GenBank/DDBJ databases">
        <title>Draft genome sequence of Sulfitobacter pacificus strain NBRC 109915.</title>
        <authorList>
            <person name="Sun Q."/>
            <person name="Mori K."/>
        </authorList>
    </citation>
    <scope>NUCLEOTIDE SEQUENCE</scope>
    <source>
        <strain evidence="1">NBRC 109915</strain>
    </source>
</reference>
<dbReference type="InterPro" id="IPR049245">
    <property type="entry name" value="DUF6880"/>
</dbReference>